<gene>
    <name evidence="2" type="ORF">P7K49_003573</name>
</gene>
<proteinExistence type="predicted"/>
<evidence type="ECO:0000313" key="2">
    <source>
        <dbReference type="EMBL" id="KAK2116687.1"/>
    </source>
</evidence>
<feature type="region of interest" description="Disordered" evidence="1">
    <location>
        <begin position="1"/>
        <end position="29"/>
    </location>
</feature>
<accession>A0ABQ9W4X1</accession>
<organism evidence="2 3">
    <name type="scientific">Saguinus oedipus</name>
    <name type="common">Cotton-top tamarin</name>
    <name type="synonym">Oedipomidas oedipus</name>
    <dbReference type="NCBI Taxonomy" id="9490"/>
    <lineage>
        <taxon>Eukaryota</taxon>
        <taxon>Metazoa</taxon>
        <taxon>Chordata</taxon>
        <taxon>Craniata</taxon>
        <taxon>Vertebrata</taxon>
        <taxon>Euteleostomi</taxon>
        <taxon>Mammalia</taxon>
        <taxon>Eutheria</taxon>
        <taxon>Euarchontoglires</taxon>
        <taxon>Primates</taxon>
        <taxon>Haplorrhini</taxon>
        <taxon>Platyrrhini</taxon>
        <taxon>Cebidae</taxon>
        <taxon>Callitrichinae</taxon>
        <taxon>Saguinus</taxon>
    </lineage>
</organism>
<comment type="caution">
    <text evidence="2">The sequence shown here is derived from an EMBL/GenBank/DDBJ whole genome shotgun (WGS) entry which is preliminary data.</text>
</comment>
<dbReference type="Proteomes" id="UP001266305">
    <property type="component" value="Unassembled WGS sequence"/>
</dbReference>
<feature type="non-terminal residue" evidence="2">
    <location>
        <position position="1"/>
    </location>
</feature>
<evidence type="ECO:0000256" key="1">
    <source>
        <dbReference type="SAM" id="MobiDB-lite"/>
    </source>
</evidence>
<dbReference type="EMBL" id="JASSZA010000002">
    <property type="protein sequence ID" value="KAK2116687.1"/>
    <property type="molecule type" value="Genomic_DNA"/>
</dbReference>
<name>A0ABQ9W4X1_SAGOE</name>
<protein>
    <submittedName>
        <fullName evidence="2">Uncharacterized protein</fullName>
    </submittedName>
</protein>
<reference evidence="2 3" key="1">
    <citation type="submission" date="2023-05" db="EMBL/GenBank/DDBJ databases">
        <title>B98-5 Cell Line De Novo Hybrid Assembly: An Optical Mapping Approach.</title>
        <authorList>
            <person name="Kananen K."/>
            <person name="Auerbach J.A."/>
            <person name="Kautto E."/>
            <person name="Blachly J.S."/>
        </authorList>
    </citation>
    <scope>NUCLEOTIDE SEQUENCE [LARGE SCALE GENOMIC DNA]</scope>
    <source>
        <strain evidence="2">B95-8</strain>
        <tissue evidence="2">Cell line</tissue>
    </source>
</reference>
<evidence type="ECO:0000313" key="3">
    <source>
        <dbReference type="Proteomes" id="UP001266305"/>
    </source>
</evidence>
<sequence length="64" mass="7465">IMSLTTVTDKEMEPGPDPSLPRNREGVTNTDHCCRRIQFDMDDRRQLPKLLSWEPDFENGQIPH</sequence>
<keyword evidence="3" id="KW-1185">Reference proteome</keyword>